<proteinExistence type="predicted"/>
<dbReference type="EMBL" id="FXTA01000008">
    <property type="protein sequence ID" value="SMO93767.1"/>
    <property type="molecule type" value="Genomic_DNA"/>
</dbReference>
<reference evidence="1 2" key="1">
    <citation type="submission" date="2017-05" db="EMBL/GenBank/DDBJ databases">
        <authorList>
            <person name="Varghese N."/>
            <person name="Submissions S."/>
        </authorList>
    </citation>
    <scope>NUCLEOTIDE SEQUENCE [LARGE SCALE GENOMIC DNA]</scope>
    <source>
        <strain evidence="1 2">DSM 19382</strain>
    </source>
</reference>
<protein>
    <recommendedName>
        <fullName evidence="3">Polyketide cyclase / dehydrase and lipid transport</fullName>
    </recommendedName>
</protein>
<dbReference type="AlphaFoldDB" id="A0A521FC36"/>
<evidence type="ECO:0008006" key="3">
    <source>
        <dbReference type="Google" id="ProtNLM"/>
    </source>
</evidence>
<organism evidence="1 2">
    <name type="scientific">Flavobacterium resistens</name>
    <dbReference type="NCBI Taxonomy" id="443612"/>
    <lineage>
        <taxon>Bacteria</taxon>
        <taxon>Pseudomonadati</taxon>
        <taxon>Bacteroidota</taxon>
        <taxon>Flavobacteriia</taxon>
        <taxon>Flavobacteriales</taxon>
        <taxon>Flavobacteriaceae</taxon>
        <taxon>Flavobacterium</taxon>
    </lineage>
</organism>
<accession>A0A521FC36</accession>
<evidence type="ECO:0000313" key="1">
    <source>
        <dbReference type="EMBL" id="SMO93767.1"/>
    </source>
</evidence>
<gene>
    <name evidence="1" type="ORF">SAMN06265349_10865</name>
</gene>
<evidence type="ECO:0000313" key="2">
    <source>
        <dbReference type="Proteomes" id="UP000317289"/>
    </source>
</evidence>
<sequence length="197" mass="22536">MHLFVNIYLNFFIDEFIDYLKMKLLAESTCKTIINASIESIDLTEWLFTLKDSEYQICSKDHIAAGNSISENGKRMSINVEQIAGNLLIQHYVEDISQKDHCRVQSISDSIAAAGKTKLHIVWELKIEKKDLSSCELSNHVIVNATDDFLNLLNHLNIKNLDSISNEMLQNLIQHNEEETPLFANDIERKALKGIWS</sequence>
<dbReference type="Proteomes" id="UP000317289">
    <property type="component" value="Unassembled WGS sequence"/>
</dbReference>
<name>A0A521FC36_9FLAO</name>